<dbReference type="PANTHER" id="PTHR30203:SF30">
    <property type="entry name" value="OUTER MEMBRANE PROTEIN-RELATED"/>
    <property type="match status" value="1"/>
</dbReference>
<keyword evidence="2" id="KW-0564">Palmitate</keyword>
<dbReference type="SUPFAM" id="SSF56954">
    <property type="entry name" value="Outer membrane efflux proteins (OEP)"/>
    <property type="match status" value="1"/>
</dbReference>
<sequence length="463" mass="50950">MIDRAWLVLLVLTLTGCTVGPNYKRPQIAAPDAYRGLAPDAAAQTTASIADEKWWTVFDDQQLQALIRKALAQNYDVRIAATRVLQAQAQVGITRADQFPAIYGGASAANTRIPKTKLLDATNTSSNLVNLSLSWELDFWGKYRRATESARASLLATEWGQKAVIWSLVSNVASAYFQLLELDAEMEISRRTLTSRKESLRLVEIRQTGGTTSMIDVRQSEQLVYTAAASIPDLERRIEQQENLISILLGDNPEPITRGKTLVENHFPPTVPAGLPSSLLERRPDIQSAEQQLVAANAQIGVAKAAYFPDISLTAIAGYNSTALTNLFTGPAGFWSFGGQLAQPIFTAGKLRSNVRLAEAQQQEGVLFYQQSIQQAFGEVSDSLIAYRKDQEYRAQEELLTVAAQDTVRLANVRYDGGVTSYLEVLDSDTRYFNAQIALAQAELNERLALVQLYNALGGGWQQ</sequence>
<comment type="similarity">
    <text evidence="1 2">Belongs to the outer membrane factor (OMF) (TC 1.B.17) family.</text>
</comment>
<evidence type="ECO:0000256" key="1">
    <source>
        <dbReference type="ARBA" id="ARBA00007613"/>
    </source>
</evidence>
<evidence type="ECO:0000313" key="3">
    <source>
        <dbReference type="EMBL" id="QNI32712.1"/>
    </source>
</evidence>
<dbReference type="KEGG" id="adin:H7849_01455"/>
<accession>A0A7G8BJJ2</accession>
<reference evidence="3 4" key="1">
    <citation type="submission" date="2020-08" db="EMBL/GenBank/DDBJ databases">
        <title>Edaphobacter telluris sp. nov. and Acidobacterium dinghuensis sp. nov., two acidobacteria isolated from forest soil.</title>
        <authorList>
            <person name="Fu J."/>
            <person name="Qiu L."/>
        </authorList>
    </citation>
    <scope>NUCLEOTIDE SEQUENCE [LARGE SCALE GENOMIC DNA]</scope>
    <source>
        <strain evidence="3">4Y35</strain>
    </source>
</reference>
<keyword evidence="2" id="KW-0472">Membrane</keyword>
<dbReference type="PANTHER" id="PTHR30203">
    <property type="entry name" value="OUTER MEMBRANE CATION EFFLUX PROTEIN"/>
    <property type="match status" value="1"/>
</dbReference>
<dbReference type="NCBIfam" id="TIGR01845">
    <property type="entry name" value="outer_NodT"/>
    <property type="match status" value="1"/>
</dbReference>
<keyword evidence="2" id="KW-0449">Lipoprotein</keyword>
<dbReference type="InterPro" id="IPR010131">
    <property type="entry name" value="MdtP/NodT-like"/>
</dbReference>
<dbReference type="GO" id="GO:0015562">
    <property type="term" value="F:efflux transmembrane transporter activity"/>
    <property type="evidence" value="ECO:0007669"/>
    <property type="project" value="InterPro"/>
</dbReference>
<name>A0A7G8BJJ2_9BACT</name>
<evidence type="ECO:0000313" key="4">
    <source>
        <dbReference type="Proteomes" id="UP000515312"/>
    </source>
</evidence>
<evidence type="ECO:0000256" key="2">
    <source>
        <dbReference type="RuleBase" id="RU362097"/>
    </source>
</evidence>
<keyword evidence="2" id="KW-0812">Transmembrane</keyword>
<dbReference type="GO" id="GO:0005886">
    <property type="term" value="C:plasma membrane"/>
    <property type="evidence" value="ECO:0007669"/>
    <property type="project" value="UniProtKB-SubCell"/>
</dbReference>
<organism evidence="3 4">
    <name type="scientific">Alloacidobacterium dinghuense</name>
    <dbReference type="NCBI Taxonomy" id="2763107"/>
    <lineage>
        <taxon>Bacteria</taxon>
        <taxon>Pseudomonadati</taxon>
        <taxon>Acidobacteriota</taxon>
        <taxon>Terriglobia</taxon>
        <taxon>Terriglobales</taxon>
        <taxon>Acidobacteriaceae</taxon>
        <taxon>Alloacidobacterium</taxon>
    </lineage>
</organism>
<keyword evidence="2" id="KW-1134">Transmembrane beta strand</keyword>
<gene>
    <name evidence="3" type="ORF">H7849_01455</name>
</gene>
<dbReference type="Pfam" id="PF02321">
    <property type="entry name" value="OEP"/>
    <property type="match status" value="2"/>
</dbReference>
<dbReference type="PROSITE" id="PS51257">
    <property type="entry name" value="PROKAR_LIPOPROTEIN"/>
    <property type="match status" value="1"/>
</dbReference>
<dbReference type="EMBL" id="CP060394">
    <property type="protein sequence ID" value="QNI32712.1"/>
    <property type="molecule type" value="Genomic_DNA"/>
</dbReference>
<dbReference type="Gene3D" id="2.20.200.10">
    <property type="entry name" value="Outer membrane efflux proteins (OEP)"/>
    <property type="match status" value="1"/>
</dbReference>
<protein>
    <submittedName>
        <fullName evidence="3">Efflux transporter outer membrane subunit</fullName>
    </submittedName>
</protein>
<dbReference type="RefSeq" id="WP_186743666.1">
    <property type="nucleotide sequence ID" value="NZ_CP060394.1"/>
</dbReference>
<dbReference type="Proteomes" id="UP000515312">
    <property type="component" value="Chromosome"/>
</dbReference>
<dbReference type="Gene3D" id="1.20.1600.10">
    <property type="entry name" value="Outer membrane efflux proteins (OEP)"/>
    <property type="match status" value="1"/>
</dbReference>
<dbReference type="AlphaFoldDB" id="A0A7G8BJJ2"/>
<keyword evidence="4" id="KW-1185">Reference proteome</keyword>
<comment type="subcellular location">
    <subcellularLocation>
        <location evidence="2">Cell membrane</location>
        <topology evidence="2">Lipid-anchor</topology>
    </subcellularLocation>
</comment>
<proteinExistence type="inferred from homology"/>
<dbReference type="InterPro" id="IPR003423">
    <property type="entry name" value="OMP_efflux"/>
</dbReference>